<dbReference type="PANTHER" id="PTHR43991:SF12">
    <property type="entry name" value="WD REPEAT PROTEIN (AFU_ORTHOLOGUE AFUA_8G05640)"/>
    <property type="match status" value="1"/>
</dbReference>
<reference evidence="4" key="1">
    <citation type="submission" date="2021-01" db="EMBL/GenBank/DDBJ databases">
        <authorList>
            <person name="Corre E."/>
            <person name="Pelletier E."/>
            <person name="Niang G."/>
            <person name="Scheremetjew M."/>
            <person name="Finn R."/>
            <person name="Kale V."/>
            <person name="Holt S."/>
            <person name="Cochrane G."/>
            <person name="Meng A."/>
            <person name="Brown T."/>
            <person name="Cohen L."/>
        </authorList>
    </citation>
    <scope>NUCLEOTIDE SEQUENCE</scope>
    <source>
        <strain evidence="4">CCMP1413</strain>
    </source>
</reference>
<evidence type="ECO:0000256" key="2">
    <source>
        <dbReference type="SAM" id="MobiDB-lite"/>
    </source>
</evidence>
<dbReference type="AlphaFoldDB" id="A0A7R9Y4C0"/>
<dbReference type="Pfam" id="PF10313">
    <property type="entry name" value="DUF2415"/>
    <property type="match status" value="1"/>
</dbReference>
<dbReference type="Gene3D" id="2.130.10.10">
    <property type="entry name" value="YVTN repeat-like/Quinoprotein amine dehydrogenase"/>
    <property type="match status" value="1"/>
</dbReference>
<accession>A0A7R9Y4C0</accession>
<dbReference type="SUPFAM" id="SSF50978">
    <property type="entry name" value="WD40 repeat-like"/>
    <property type="match status" value="1"/>
</dbReference>
<feature type="region of interest" description="Disordered" evidence="2">
    <location>
        <begin position="1"/>
        <end position="122"/>
    </location>
</feature>
<proteinExistence type="predicted"/>
<dbReference type="InterPro" id="IPR001680">
    <property type="entry name" value="WD40_rpt"/>
</dbReference>
<feature type="compositionally biased region" description="Acidic residues" evidence="2">
    <location>
        <begin position="104"/>
        <end position="114"/>
    </location>
</feature>
<dbReference type="InterPro" id="IPR036322">
    <property type="entry name" value="WD40_repeat_dom_sf"/>
</dbReference>
<keyword evidence="1" id="KW-0853">WD repeat</keyword>
<evidence type="ECO:0000313" key="4">
    <source>
        <dbReference type="EMBL" id="CAD8245474.1"/>
    </source>
</evidence>
<dbReference type="SMART" id="SM00320">
    <property type="entry name" value="WD40"/>
    <property type="match status" value="3"/>
</dbReference>
<feature type="compositionally biased region" description="Basic residues" evidence="2">
    <location>
        <begin position="89"/>
        <end position="99"/>
    </location>
</feature>
<gene>
    <name evidence="4" type="ORF">PCOL08062_LOCUS9169</name>
</gene>
<protein>
    <recommendedName>
        <fullName evidence="3">DUF2415 domain-containing protein</fullName>
    </recommendedName>
</protein>
<name>A0A7R9Y4C0_9VIRI</name>
<evidence type="ECO:0000259" key="3">
    <source>
        <dbReference type="Pfam" id="PF10313"/>
    </source>
</evidence>
<dbReference type="EMBL" id="HBDZ01011964">
    <property type="protein sequence ID" value="CAD8245474.1"/>
    <property type="molecule type" value="Transcribed_RNA"/>
</dbReference>
<feature type="compositionally biased region" description="Acidic residues" evidence="2">
    <location>
        <begin position="15"/>
        <end position="44"/>
    </location>
</feature>
<sequence length="520" mass="56364">METETSDSDGWHDEVDIDGDGEYSDTEIAEADTDRDPDEDDSASGEEGSADAPRAGGSGSAPAGAHAVSRSPGATAAQRRSHAALYASRARHYSTRRSRGSYADDSDGDCDADGDTTAAQAARGKDIQGIPWHRLNFSRAKYRETRLRQYKNYENLASTSQQLDALVPPPARRDGEFYQFARNTRHVKSTIVHFQLRNLVWATGPHDVYTLHRCTVRHYDCLARRSSVALDLSGDSNGVGRVQVSTLCVKEGILAAGGFGGEIVCRSVGSRCVAHRARVSRNENAITNALEVYTSPGAASPRILACNNDRALRQFDVETFRLVAQRDFDWAVNHATVSPDGRLACVVGDDPEALLLDTRTNETVATLRGHLDYGFATAWHPDGWVFATGNQDTTCRIWDRRYMSSALAIFRGRIGAARSLRFSPNGDFLAMAEPADFVHVVDARGPGAFSRCQEIDLFGEVAGVAFAAGEGTRGAHRVGAVGSAVRDSLFVGVADRTYGSLLEFQRARLDTLSSKALLAL</sequence>
<dbReference type="PANTHER" id="PTHR43991">
    <property type="entry name" value="WD REPEAT PROTEIN (AFU_ORTHOLOGUE AFUA_8G05640)-RELATED"/>
    <property type="match status" value="1"/>
</dbReference>
<dbReference type="PROSITE" id="PS50294">
    <property type="entry name" value="WD_REPEATS_REGION"/>
    <property type="match status" value="1"/>
</dbReference>
<feature type="repeat" description="WD" evidence="1">
    <location>
        <begin position="367"/>
        <end position="399"/>
    </location>
</feature>
<feature type="compositionally biased region" description="Low complexity" evidence="2">
    <location>
        <begin position="50"/>
        <end position="69"/>
    </location>
</feature>
<organism evidence="4">
    <name type="scientific">Prasinoderma coloniale</name>
    <dbReference type="NCBI Taxonomy" id="156133"/>
    <lineage>
        <taxon>Eukaryota</taxon>
        <taxon>Viridiplantae</taxon>
        <taxon>Prasinodermophyta</taxon>
        <taxon>Prasinodermophyceae</taxon>
        <taxon>Prasinodermales</taxon>
        <taxon>Prasinodermaceae</taxon>
        <taxon>Prasinoderma</taxon>
    </lineage>
</organism>
<dbReference type="PROSITE" id="PS50082">
    <property type="entry name" value="WD_REPEATS_2"/>
    <property type="match status" value="1"/>
</dbReference>
<evidence type="ECO:0000256" key="1">
    <source>
        <dbReference type="PROSITE-ProRule" id="PRU00221"/>
    </source>
</evidence>
<dbReference type="InterPro" id="IPR015943">
    <property type="entry name" value="WD40/YVTN_repeat-like_dom_sf"/>
</dbReference>
<dbReference type="InterPro" id="IPR019417">
    <property type="entry name" value="DUF2415"/>
</dbReference>
<feature type="domain" description="DUF2415" evidence="3">
    <location>
        <begin position="415"/>
        <end position="445"/>
    </location>
</feature>
<dbReference type="Pfam" id="PF00400">
    <property type="entry name" value="WD40"/>
    <property type="match status" value="1"/>
</dbReference>